<feature type="region of interest" description="Disordered" evidence="2">
    <location>
        <begin position="394"/>
        <end position="417"/>
    </location>
</feature>
<evidence type="ECO:0000313" key="5">
    <source>
        <dbReference type="Proteomes" id="UP000284842"/>
    </source>
</evidence>
<keyword evidence="1" id="KW-0547">Nucleotide-binding</keyword>
<dbReference type="Proteomes" id="UP000284842">
    <property type="component" value="Unassembled WGS sequence"/>
</dbReference>
<keyword evidence="5" id="KW-1185">Reference proteome</keyword>
<protein>
    <recommendedName>
        <fullName evidence="3">Protein kinase domain-containing protein</fullName>
    </recommendedName>
</protein>
<dbReference type="PROSITE" id="PS50011">
    <property type="entry name" value="PROTEIN_KINASE_DOM"/>
    <property type="match status" value="1"/>
</dbReference>
<dbReference type="PROSITE" id="PS00107">
    <property type="entry name" value="PROTEIN_KINASE_ATP"/>
    <property type="match status" value="1"/>
</dbReference>
<dbReference type="InterPro" id="IPR050235">
    <property type="entry name" value="CK1_Ser-Thr_kinase"/>
</dbReference>
<dbReference type="SMART" id="SM00220">
    <property type="entry name" value="S_TKc"/>
    <property type="match status" value="1"/>
</dbReference>
<gene>
    <name evidence="4" type="ORF">CVT24_004808</name>
</gene>
<feature type="compositionally biased region" description="Low complexity" evidence="2">
    <location>
        <begin position="1"/>
        <end position="10"/>
    </location>
</feature>
<evidence type="ECO:0000256" key="1">
    <source>
        <dbReference type="PROSITE-ProRule" id="PRU10141"/>
    </source>
</evidence>
<dbReference type="PANTHER" id="PTHR11909">
    <property type="entry name" value="CASEIN KINASE-RELATED"/>
    <property type="match status" value="1"/>
</dbReference>
<keyword evidence="1" id="KW-0067">ATP-binding</keyword>
<dbReference type="InParanoid" id="A0A409VQ13"/>
<organism evidence="4 5">
    <name type="scientific">Panaeolus cyanescens</name>
    <dbReference type="NCBI Taxonomy" id="181874"/>
    <lineage>
        <taxon>Eukaryota</taxon>
        <taxon>Fungi</taxon>
        <taxon>Dikarya</taxon>
        <taxon>Basidiomycota</taxon>
        <taxon>Agaricomycotina</taxon>
        <taxon>Agaricomycetes</taxon>
        <taxon>Agaricomycetidae</taxon>
        <taxon>Agaricales</taxon>
        <taxon>Agaricineae</taxon>
        <taxon>Galeropsidaceae</taxon>
        <taxon>Panaeolus</taxon>
    </lineage>
</organism>
<dbReference type="GO" id="GO:0004672">
    <property type="term" value="F:protein kinase activity"/>
    <property type="evidence" value="ECO:0007669"/>
    <property type="project" value="InterPro"/>
</dbReference>
<sequence length="568" mass="64057">MAPTYGTTSSSEEEYSSDDGAEPPPPPPKFPTHIANYYLNENLGSGYSGSIFRATNLHTNQVVALKVQYIHHECPTNKYERNFFPMIQGGLGMPRLYASGVQGPWDYLAMELLGPSLDSLFRKSGKTMMDLRSVCSIGVQLIQRLQFMHQRGVLHRDIQLGNCVIGLPPYDKVIYMIDFGFSKQYIDPRTGRHIPDSNIKRDFIGNYWFSSVGVHCRGKVPSRRDDLEAAALMLIHLLTPRGLTWTRNGVPKTDAAHKALKLEKRNATPEMLCRGLPSEFEEFLIYTRRLAFKECPNYDYWVQKFRGLAREEGFADIDSFYWPPPVIKKPVLVKTFNTPIRATGRPLPRDEMAGVLEGLTRLELGVQPVLGDRANVEHVIRQARQDALRNPNKPEIITVSSTGGERKTQPARPLRAHPTNLGLSKAAMLNMLSGKARVARDNKVLAGLVKEFTEVLQMNSSRTVTKEAFNFLDILYKQLDDPSVFIQPHRTSQQQSFNEEVFAKDPAYVKLGVVSRLRREVNYARSNKVMAGMVAEFAKTTNKSTGRTITKDGFFFLNGLAERLAVLQ</sequence>
<dbReference type="STRING" id="181874.A0A409VQ13"/>
<feature type="binding site" evidence="1">
    <location>
        <position position="66"/>
    </location>
    <ligand>
        <name>ATP</name>
        <dbReference type="ChEBI" id="CHEBI:30616"/>
    </ligand>
</feature>
<accession>A0A409VQ13</accession>
<dbReference type="AlphaFoldDB" id="A0A409VQ13"/>
<dbReference type="InterPro" id="IPR000719">
    <property type="entry name" value="Prot_kinase_dom"/>
</dbReference>
<evidence type="ECO:0000259" key="3">
    <source>
        <dbReference type="PROSITE" id="PS50011"/>
    </source>
</evidence>
<dbReference type="GO" id="GO:0005524">
    <property type="term" value="F:ATP binding"/>
    <property type="evidence" value="ECO:0007669"/>
    <property type="project" value="UniProtKB-UniRule"/>
</dbReference>
<dbReference type="EMBL" id="NHTK01006010">
    <property type="protein sequence ID" value="PPQ68327.1"/>
    <property type="molecule type" value="Genomic_DNA"/>
</dbReference>
<reference evidence="4 5" key="1">
    <citation type="journal article" date="2018" name="Evol. Lett.">
        <title>Horizontal gene cluster transfer increased hallucinogenic mushroom diversity.</title>
        <authorList>
            <person name="Reynolds H.T."/>
            <person name="Vijayakumar V."/>
            <person name="Gluck-Thaler E."/>
            <person name="Korotkin H.B."/>
            <person name="Matheny P.B."/>
            <person name="Slot J.C."/>
        </authorList>
    </citation>
    <scope>NUCLEOTIDE SEQUENCE [LARGE SCALE GENOMIC DNA]</scope>
    <source>
        <strain evidence="4 5">2629</strain>
    </source>
</reference>
<feature type="domain" description="Protein kinase" evidence="3">
    <location>
        <begin position="37"/>
        <end position="321"/>
    </location>
</feature>
<dbReference type="Pfam" id="PF00069">
    <property type="entry name" value="Pkinase"/>
    <property type="match status" value="1"/>
</dbReference>
<evidence type="ECO:0000256" key="2">
    <source>
        <dbReference type="SAM" id="MobiDB-lite"/>
    </source>
</evidence>
<feature type="region of interest" description="Disordered" evidence="2">
    <location>
        <begin position="1"/>
        <end position="31"/>
    </location>
</feature>
<dbReference type="CDD" id="cd14016">
    <property type="entry name" value="STKc_CK1"/>
    <property type="match status" value="1"/>
</dbReference>
<proteinExistence type="predicted"/>
<feature type="compositionally biased region" description="Acidic residues" evidence="2">
    <location>
        <begin position="11"/>
        <end position="21"/>
    </location>
</feature>
<name>A0A409VQ13_9AGAR</name>
<dbReference type="InterPro" id="IPR017441">
    <property type="entry name" value="Protein_kinase_ATP_BS"/>
</dbReference>
<dbReference type="InterPro" id="IPR011009">
    <property type="entry name" value="Kinase-like_dom_sf"/>
</dbReference>
<evidence type="ECO:0000313" key="4">
    <source>
        <dbReference type="EMBL" id="PPQ68327.1"/>
    </source>
</evidence>
<dbReference type="SUPFAM" id="SSF56112">
    <property type="entry name" value="Protein kinase-like (PK-like)"/>
    <property type="match status" value="1"/>
</dbReference>
<dbReference type="Gene3D" id="1.10.510.10">
    <property type="entry name" value="Transferase(Phosphotransferase) domain 1"/>
    <property type="match status" value="1"/>
</dbReference>
<dbReference type="OrthoDB" id="5979581at2759"/>
<comment type="caution">
    <text evidence="4">The sequence shown here is derived from an EMBL/GenBank/DDBJ whole genome shotgun (WGS) entry which is preliminary data.</text>
</comment>